<dbReference type="GO" id="GO:0009263">
    <property type="term" value="P:deoxyribonucleotide biosynthetic process"/>
    <property type="evidence" value="ECO:0007669"/>
    <property type="project" value="UniProtKB-KW"/>
</dbReference>
<dbReference type="FunFam" id="3.20.70.20:FF:000009">
    <property type="entry name" value="Ribonucleoside-diphosphate reductase"/>
    <property type="match status" value="1"/>
</dbReference>
<dbReference type="InterPro" id="IPR039718">
    <property type="entry name" value="Rrm1"/>
</dbReference>
<keyword evidence="3 9" id="KW-0547">Nucleotide-binding</keyword>
<dbReference type="PANTHER" id="PTHR11573">
    <property type="entry name" value="RIBONUCLEOSIDE-DIPHOSPHATE REDUCTASE LARGE CHAIN"/>
    <property type="match status" value="1"/>
</dbReference>
<dbReference type="EMBL" id="JACHWZ010000001">
    <property type="protein sequence ID" value="MBB3059504.1"/>
    <property type="molecule type" value="Genomic_DNA"/>
</dbReference>
<comment type="catalytic activity">
    <reaction evidence="8 10">
        <text>a 2'-deoxyribonucleoside 5'-diphosphate + [thioredoxin]-disulfide + H2O = a ribonucleoside 5'-diphosphate + [thioredoxin]-dithiol</text>
        <dbReference type="Rhea" id="RHEA:23252"/>
        <dbReference type="Rhea" id="RHEA-COMP:10698"/>
        <dbReference type="Rhea" id="RHEA-COMP:10700"/>
        <dbReference type="ChEBI" id="CHEBI:15377"/>
        <dbReference type="ChEBI" id="CHEBI:29950"/>
        <dbReference type="ChEBI" id="CHEBI:50058"/>
        <dbReference type="ChEBI" id="CHEBI:57930"/>
        <dbReference type="ChEBI" id="CHEBI:73316"/>
        <dbReference type="EC" id="1.17.4.1"/>
    </reaction>
</comment>
<dbReference type="Pfam" id="PF02867">
    <property type="entry name" value="Ribonuc_red_lgC"/>
    <property type="match status" value="1"/>
</dbReference>
<keyword evidence="4 9" id="KW-0067">ATP-binding</keyword>
<comment type="function">
    <text evidence="7 10">Provides the precursors necessary for DNA synthesis. Catalyzes the biosynthesis of deoxyribonucleotides from the corresponding ribonucleotides.</text>
</comment>
<evidence type="ECO:0000259" key="12">
    <source>
        <dbReference type="PROSITE" id="PS51161"/>
    </source>
</evidence>
<dbReference type="GO" id="GO:0004748">
    <property type="term" value="F:ribonucleoside-diphosphate reductase activity, thioredoxin disulfide as acceptor"/>
    <property type="evidence" value="ECO:0007669"/>
    <property type="project" value="UniProtKB-EC"/>
</dbReference>
<accession>A0A7W4Z8S4</accession>
<dbReference type="UniPathway" id="UPA00326"/>
<evidence type="ECO:0000256" key="6">
    <source>
        <dbReference type="ARBA" id="ARBA00023116"/>
    </source>
</evidence>
<dbReference type="PRINTS" id="PR01183">
    <property type="entry name" value="RIBORDTASEM1"/>
</dbReference>
<evidence type="ECO:0000256" key="9">
    <source>
        <dbReference type="PROSITE-ProRule" id="PRU00492"/>
    </source>
</evidence>
<feature type="domain" description="ATP-cone" evidence="12">
    <location>
        <begin position="153"/>
        <end position="242"/>
    </location>
</feature>
<dbReference type="InterPro" id="IPR000788">
    <property type="entry name" value="RNR_lg_C"/>
</dbReference>
<evidence type="ECO:0000256" key="11">
    <source>
        <dbReference type="SAM" id="MobiDB-lite"/>
    </source>
</evidence>
<dbReference type="Proteomes" id="UP000535937">
    <property type="component" value="Unassembled WGS sequence"/>
</dbReference>
<dbReference type="SUPFAM" id="SSF48168">
    <property type="entry name" value="R1 subunit of ribonucleotide reductase, N-terminal domain"/>
    <property type="match status" value="1"/>
</dbReference>
<dbReference type="PANTHER" id="PTHR11573:SF6">
    <property type="entry name" value="RIBONUCLEOSIDE-DIPHOSPHATE REDUCTASE LARGE SUBUNIT"/>
    <property type="match status" value="1"/>
</dbReference>
<dbReference type="EC" id="1.17.4.1" evidence="10"/>
<dbReference type="InterPro" id="IPR008926">
    <property type="entry name" value="RNR_R1-su_N"/>
</dbReference>
<dbReference type="AlphaFoldDB" id="A0A7W4Z8S4"/>
<feature type="region of interest" description="Disordered" evidence="11">
    <location>
        <begin position="1"/>
        <end position="29"/>
    </location>
</feature>
<dbReference type="InterPro" id="IPR005144">
    <property type="entry name" value="ATP-cone_dom"/>
</dbReference>
<keyword evidence="2" id="KW-0021">Allosteric enzyme</keyword>
<evidence type="ECO:0000256" key="4">
    <source>
        <dbReference type="ARBA" id="ARBA00022840"/>
    </source>
</evidence>
<evidence type="ECO:0000256" key="7">
    <source>
        <dbReference type="ARBA" id="ARBA00024942"/>
    </source>
</evidence>
<reference evidence="13 14" key="1">
    <citation type="submission" date="2020-08" db="EMBL/GenBank/DDBJ databases">
        <title>Genomic Encyclopedia of Type Strains, Phase III (KMG-III): the genomes of soil and plant-associated and newly described type strains.</title>
        <authorList>
            <person name="Whitman W."/>
        </authorList>
    </citation>
    <scope>NUCLEOTIDE SEQUENCE [LARGE SCALE GENOMIC DNA]</scope>
    <source>
        <strain evidence="13 14">CECT 8799</strain>
    </source>
</reference>
<dbReference type="InterPro" id="IPR013346">
    <property type="entry name" value="NrdE_NrdA_C"/>
</dbReference>
<dbReference type="PROSITE" id="PS00089">
    <property type="entry name" value="RIBORED_LARGE"/>
    <property type="match status" value="1"/>
</dbReference>
<dbReference type="Pfam" id="PF03477">
    <property type="entry name" value="ATP-cone"/>
    <property type="match status" value="2"/>
</dbReference>
<evidence type="ECO:0000256" key="3">
    <source>
        <dbReference type="ARBA" id="ARBA00022741"/>
    </source>
</evidence>
<gene>
    <name evidence="13" type="ORF">FHS09_000305</name>
</gene>
<keyword evidence="6 10" id="KW-0215">Deoxyribonucleotide synthesis</keyword>
<dbReference type="CDD" id="cd01679">
    <property type="entry name" value="RNR_I"/>
    <property type="match status" value="1"/>
</dbReference>
<comment type="similarity">
    <text evidence="1 10">Belongs to the ribonucleoside diphosphate reductase large chain family.</text>
</comment>
<dbReference type="RefSeq" id="WP_183455942.1">
    <property type="nucleotide sequence ID" value="NZ_JACHWZ010000001.1"/>
</dbReference>
<dbReference type="GO" id="GO:0005971">
    <property type="term" value="C:ribonucleoside-diphosphate reductase complex"/>
    <property type="evidence" value="ECO:0007669"/>
    <property type="project" value="TreeGrafter"/>
</dbReference>
<evidence type="ECO:0000313" key="14">
    <source>
        <dbReference type="Proteomes" id="UP000535937"/>
    </source>
</evidence>
<dbReference type="NCBIfam" id="TIGR02506">
    <property type="entry name" value="NrdE_NrdA"/>
    <property type="match status" value="1"/>
</dbReference>
<sequence length="966" mass="107215">MHTETGRSQSVPTEKTATTREQTGGNTTLAATAPGQIRVIKRNGTVVPYDDSKISVAVTKAFLAVEGGTAAASSRIHEQVGDLVAQISATFQRRMPSGGTIHIEEIQDQVELALMRSGEHKIARDYVLYREEHARLRAEKGQHKAVAEAHPSIRVKMEDGTLVPLDMERLRTVVSEACEGLKDVDGEAILSEALKNLYDGVSETDINTALVITARTMVEQEPNYTYATACLLLDKLRAEALRFLGVAERATQHEMETLYGKALEAYVQKGIELELLDPALATFDLAQLGEALKGERDHLFSYLGLQTLYDRYFLHSDEIRFELPQIFFMRVAMGLAINEDDPNGRAIEFYNLLSSFDYMSSTPTLFNAGTLRPQLSSCYLTTVPDDLEGIYGAIRDNAMLSKWAGGLGNDWTPVRSLGAYIKGTNGKSQGVVPFLKVANDTAVAVNQGGKRKGAVCAYLETWHLDIEEFLELRKNTGDDRRRTHDMNTANWVPDLFMKRVFEDKEWTLFSPSDTPDLHDLFGTAFEERYTHYEQLVAEGKLKLHKKVRAVDLWRKMLGMLFETGHPWITFKDACNLRSPQQHVGVVHSSNLCTEITLNTRANDEIAVCNLGSVNLAQHIEDNKLDQEKLARTVKTAVRMLDNVIDINYYSVETARQSNMRHRPVGLGLMGFQDALYKAGISYASDEAVAFADTTMEAISYQAISASSDLAAERGKYQSYEGSLWSKGILPLDSIKVLAEQRGEQFIEQDTSASQDWDSLRAKVKKQGMRNSNVMAIAPTATIANITGVSQSIEPTYQNLYVKSNLSGEFTVVNPYLVHDLKALGLWDKVMVNDLKYYEGSVQKIDRVPAELKAKYATAFEVEPRWIVDAASRRQKWIDQAQSLNLYIAGADGKKLDLTYRMAWYRGLKTTYYLRALAATSTEKSTVNTGNLNAVSSGASAPVAAAPAPAEVPKACSLDDPDCEACQ</sequence>
<evidence type="ECO:0000256" key="2">
    <source>
        <dbReference type="ARBA" id="ARBA00022533"/>
    </source>
</evidence>
<evidence type="ECO:0000313" key="13">
    <source>
        <dbReference type="EMBL" id="MBB3059504.1"/>
    </source>
</evidence>
<organism evidence="13 14">
    <name type="scientific">Microbulbifer rhizosphaerae</name>
    <dbReference type="NCBI Taxonomy" id="1562603"/>
    <lineage>
        <taxon>Bacteria</taxon>
        <taxon>Pseudomonadati</taxon>
        <taxon>Pseudomonadota</taxon>
        <taxon>Gammaproteobacteria</taxon>
        <taxon>Cellvibrionales</taxon>
        <taxon>Microbulbiferaceae</taxon>
        <taxon>Microbulbifer</taxon>
    </lineage>
</organism>
<keyword evidence="5 10" id="KW-0560">Oxidoreductase</keyword>
<feature type="domain" description="ATP-cone" evidence="12">
    <location>
        <begin position="37"/>
        <end position="137"/>
    </location>
</feature>
<evidence type="ECO:0000256" key="5">
    <source>
        <dbReference type="ARBA" id="ARBA00023002"/>
    </source>
</evidence>
<proteinExistence type="inferred from homology"/>
<evidence type="ECO:0000256" key="1">
    <source>
        <dbReference type="ARBA" id="ARBA00010406"/>
    </source>
</evidence>
<dbReference type="NCBIfam" id="NF005544">
    <property type="entry name" value="PRK07207.1"/>
    <property type="match status" value="1"/>
</dbReference>
<comment type="caution">
    <text evidence="13">The sequence shown here is derived from an EMBL/GenBank/DDBJ whole genome shotgun (WGS) entry which is preliminary data.</text>
</comment>
<dbReference type="Gene3D" id="3.20.70.20">
    <property type="match status" value="1"/>
</dbReference>
<evidence type="ECO:0000256" key="10">
    <source>
        <dbReference type="RuleBase" id="RU003410"/>
    </source>
</evidence>
<evidence type="ECO:0000256" key="8">
    <source>
        <dbReference type="ARBA" id="ARBA00047754"/>
    </source>
</evidence>
<dbReference type="PROSITE" id="PS51161">
    <property type="entry name" value="ATP_CONE"/>
    <property type="match status" value="2"/>
</dbReference>
<name>A0A7W4Z8S4_9GAMM</name>
<dbReference type="SUPFAM" id="SSF51998">
    <property type="entry name" value="PFL-like glycyl radical enzymes"/>
    <property type="match status" value="1"/>
</dbReference>
<dbReference type="GO" id="GO:0005524">
    <property type="term" value="F:ATP binding"/>
    <property type="evidence" value="ECO:0007669"/>
    <property type="project" value="UniProtKB-UniRule"/>
</dbReference>
<protein>
    <recommendedName>
        <fullName evidence="10">Ribonucleoside-diphosphate reductase</fullName>
        <ecNumber evidence="10">1.17.4.1</ecNumber>
    </recommendedName>
</protein>
<keyword evidence="14" id="KW-1185">Reference proteome</keyword>
<dbReference type="InterPro" id="IPR013509">
    <property type="entry name" value="RNR_lsu_N"/>
</dbReference>
<dbReference type="Pfam" id="PF00317">
    <property type="entry name" value="Ribonuc_red_lgN"/>
    <property type="match status" value="1"/>
</dbReference>